<proteinExistence type="predicted"/>
<dbReference type="RefSeq" id="WP_008564710.1">
    <property type="nucleotide sequence ID" value="NZ_JH594502.1"/>
</dbReference>
<dbReference type="STRING" id="999422.HMPREF9944_00907"/>
<sequence length="426" mass="45196">SSFGAIEIPAGTYDFVLFNSKVSRSGNLLTVTRANAGDALIGRTTGKVIPASPYNQLVTFTMKHVAAKVKVKLTGYMPATGVTATLASVNATDVPSSSVYDALTGTWSLGTGAATSDALTYGVSQQSPIIPGVGRTYTANSTEDAFFMPSTDVSKLKLSFTAGNIYNLNVAGKSLTFAPKTPLQLDQNGSYVLNINLMYRFLYLMSDGSTGFIEKTTFGGAPAATAKTPIAVVISQSKHMAVALKTANNGALMGWCDNDYYSTRANTYSYPTRAAAAAGPSGFEETWNAAYSKVGVKANNGYYYAFYAAAHYDPGITYTGTPALQWYLPSMSDWAVAHEVLGFGDKSVFATTGTWYTGLFSSAFIQVGANITPDGGAMALGFWTSTEATSISHIFGVYIAGNNFSSRTFSKSATVDKKRVLPFVKY</sequence>
<protein>
    <submittedName>
        <fullName evidence="1">Uncharacterized protein</fullName>
    </submittedName>
</protein>
<organism evidence="1 2">
    <name type="scientific">Segatella maculosa OT 289</name>
    <dbReference type="NCBI Taxonomy" id="999422"/>
    <lineage>
        <taxon>Bacteria</taxon>
        <taxon>Pseudomonadati</taxon>
        <taxon>Bacteroidota</taxon>
        <taxon>Bacteroidia</taxon>
        <taxon>Bacteroidales</taxon>
        <taxon>Prevotellaceae</taxon>
        <taxon>Segatella</taxon>
    </lineage>
</organism>
<comment type="caution">
    <text evidence="1">The sequence shown here is derived from an EMBL/GenBank/DDBJ whole genome shotgun (WGS) entry which is preliminary data.</text>
</comment>
<accession>H1HL63</accession>
<keyword evidence="2" id="KW-1185">Reference proteome</keyword>
<dbReference type="PATRIC" id="fig|999422.3.peg.932"/>
<evidence type="ECO:0000313" key="1">
    <source>
        <dbReference type="EMBL" id="EHO72527.1"/>
    </source>
</evidence>
<gene>
    <name evidence="1" type="ORF">HMPREF9944_00907</name>
</gene>
<dbReference type="Proteomes" id="UP000003167">
    <property type="component" value="Unassembled WGS sequence"/>
</dbReference>
<dbReference type="AlphaFoldDB" id="H1HL63"/>
<feature type="non-terminal residue" evidence="1">
    <location>
        <position position="1"/>
    </location>
</feature>
<dbReference type="Pfam" id="PF13149">
    <property type="entry name" value="Mfa_like_1"/>
    <property type="match status" value="1"/>
</dbReference>
<dbReference type="InterPro" id="IPR025049">
    <property type="entry name" value="Mfa-like_1"/>
</dbReference>
<dbReference type="HOGENOM" id="CLU_028180_0_0_10"/>
<dbReference type="EMBL" id="AGEK01000017">
    <property type="protein sequence ID" value="EHO72527.1"/>
    <property type="molecule type" value="Genomic_DNA"/>
</dbReference>
<reference evidence="1 2" key="1">
    <citation type="submission" date="2011-12" db="EMBL/GenBank/DDBJ databases">
        <title>The Genome Sequence of Prevotella maculosa OT 289.</title>
        <authorList>
            <consortium name="The Broad Institute Genome Sequencing Platform"/>
            <person name="Earl A."/>
            <person name="Ward D."/>
            <person name="Feldgarden M."/>
            <person name="Gevers D."/>
            <person name="Izard J."/>
            <person name="Blanton J.M."/>
            <person name="Mathney J."/>
            <person name="Tanner A.C."/>
            <person name="Dewhirst F.E."/>
            <person name="Young S.K."/>
            <person name="Zeng Q."/>
            <person name="Gargeya S."/>
            <person name="Fitzgerald M."/>
            <person name="Haas B."/>
            <person name="Abouelleil A."/>
            <person name="Alvarado L."/>
            <person name="Arachchi H.M."/>
            <person name="Berlin A."/>
            <person name="Chapman S.B."/>
            <person name="Gearin G."/>
            <person name="Goldberg J."/>
            <person name="Griggs A."/>
            <person name="Gujja S."/>
            <person name="Hansen M."/>
            <person name="Heiman D."/>
            <person name="Howarth C."/>
            <person name="Larimer J."/>
            <person name="Lui A."/>
            <person name="MacDonald P.J.P."/>
            <person name="McCowen C."/>
            <person name="Montmayeur A."/>
            <person name="Murphy C."/>
            <person name="Neiman D."/>
            <person name="Pearson M."/>
            <person name="Priest M."/>
            <person name="Roberts A."/>
            <person name="Saif S."/>
            <person name="Shea T."/>
            <person name="Sisk P."/>
            <person name="Stolte C."/>
            <person name="Sykes S."/>
            <person name="Wortman J."/>
            <person name="Nusbaum C."/>
            <person name="Birren B."/>
        </authorList>
    </citation>
    <scope>NUCLEOTIDE SEQUENCE [LARGE SCALE GENOMIC DNA]</scope>
    <source>
        <strain evidence="1 2">OT 289</strain>
    </source>
</reference>
<evidence type="ECO:0000313" key="2">
    <source>
        <dbReference type="Proteomes" id="UP000003167"/>
    </source>
</evidence>
<name>H1HL63_9BACT</name>